<evidence type="ECO:0000313" key="3">
    <source>
        <dbReference type="Proteomes" id="UP000518300"/>
    </source>
</evidence>
<gene>
    <name evidence="2" type="ORF">HG543_32770</name>
</gene>
<dbReference type="CDD" id="cd02440">
    <property type="entry name" value="AdoMet_MTases"/>
    <property type="match status" value="1"/>
</dbReference>
<dbReference type="GO" id="GO:0008168">
    <property type="term" value="F:methyltransferase activity"/>
    <property type="evidence" value="ECO:0007669"/>
    <property type="project" value="UniProtKB-KW"/>
</dbReference>
<dbReference type="EMBL" id="JABBJJ010000195">
    <property type="protein sequence ID" value="NMO19614.1"/>
    <property type="molecule type" value="Genomic_DNA"/>
</dbReference>
<dbReference type="InterPro" id="IPR013217">
    <property type="entry name" value="Methyltransf_12"/>
</dbReference>
<evidence type="ECO:0000259" key="1">
    <source>
        <dbReference type="Pfam" id="PF08242"/>
    </source>
</evidence>
<comment type="caution">
    <text evidence="2">The sequence shown here is derived from an EMBL/GenBank/DDBJ whole genome shotgun (WGS) entry which is preliminary data.</text>
</comment>
<feature type="domain" description="Methyltransferase type 12" evidence="1">
    <location>
        <begin position="56"/>
        <end position="154"/>
    </location>
</feature>
<dbReference type="Gene3D" id="3.40.50.150">
    <property type="entry name" value="Vaccinia Virus protein VP39"/>
    <property type="match status" value="1"/>
</dbReference>
<dbReference type="PIRSF" id="PIRSF011491">
    <property type="entry name" value="Mtase_YbcY_prd"/>
    <property type="match status" value="1"/>
</dbReference>
<dbReference type="Proteomes" id="UP000518300">
    <property type="component" value="Unassembled WGS sequence"/>
</dbReference>
<dbReference type="Pfam" id="PF08242">
    <property type="entry name" value="Methyltransf_12"/>
    <property type="match status" value="1"/>
</dbReference>
<dbReference type="InterPro" id="IPR029063">
    <property type="entry name" value="SAM-dependent_MTases_sf"/>
</dbReference>
<proteinExistence type="predicted"/>
<name>A0A848LQ51_9BACT</name>
<protein>
    <submittedName>
        <fullName evidence="2">Class I SAM-dependent methyltransferase</fullName>
    </submittedName>
</protein>
<keyword evidence="2" id="KW-0489">Methyltransferase</keyword>
<keyword evidence="2" id="KW-0808">Transferase</keyword>
<reference evidence="2 3" key="1">
    <citation type="submission" date="2020-04" db="EMBL/GenBank/DDBJ databases">
        <title>Draft genome of Pyxidicoccus fallax type strain.</title>
        <authorList>
            <person name="Whitworth D.E."/>
        </authorList>
    </citation>
    <scope>NUCLEOTIDE SEQUENCE [LARGE SCALE GENOMIC DNA]</scope>
    <source>
        <strain evidence="2 3">DSM 14698</strain>
    </source>
</reference>
<dbReference type="AlphaFoldDB" id="A0A848LQ51"/>
<dbReference type="SUPFAM" id="SSF53335">
    <property type="entry name" value="S-adenosyl-L-methionine-dependent methyltransferases"/>
    <property type="match status" value="1"/>
</dbReference>
<dbReference type="InterPro" id="IPR016584">
    <property type="entry name" value="MeTrfase_VrtF"/>
</dbReference>
<evidence type="ECO:0000313" key="2">
    <source>
        <dbReference type="EMBL" id="NMO19614.1"/>
    </source>
</evidence>
<sequence>MELSPEVHAGQAVYTRWTLRLLYDVGVLGYSNRFVWKCPTSTQLDWYNTNVSDNHLDVGVGTGYYITNCRYPSPSPRLALMDLNSNSLEHAANRAARYAPEMYRRNVLDPIDFDGARFDSIGLNCLLHCLPGSMDEKSVVFDNLRPLLNPGGCLFGSTLLQGDVPRSAQARLLMRAYNRRGIFSNQKDTRESLERALRTRFDEWQVAVHGCVALFRARV</sequence>
<accession>A0A848LQ51</accession>
<dbReference type="GO" id="GO:0032259">
    <property type="term" value="P:methylation"/>
    <property type="evidence" value="ECO:0007669"/>
    <property type="project" value="UniProtKB-KW"/>
</dbReference>
<keyword evidence="3" id="KW-1185">Reference proteome</keyword>
<organism evidence="2 3">
    <name type="scientific">Pyxidicoccus fallax</name>
    <dbReference type="NCBI Taxonomy" id="394095"/>
    <lineage>
        <taxon>Bacteria</taxon>
        <taxon>Pseudomonadati</taxon>
        <taxon>Myxococcota</taxon>
        <taxon>Myxococcia</taxon>
        <taxon>Myxococcales</taxon>
        <taxon>Cystobacterineae</taxon>
        <taxon>Myxococcaceae</taxon>
        <taxon>Pyxidicoccus</taxon>
    </lineage>
</organism>